<sequence>MTPFSEPNRTANRFGPVRFGWFGPNHGQSLLPDARDQVYITDNHIVCRWAMKETIMFRIRRYLHQFDYTRKVNDGYHTIMPAWKSVLMVDEIMEKGKKIYVDDTLILHCQIANYEKMIPYIFGPYTRLVLHGNITWKQAKLLIHPGVVQVRINAKIHLQHTEYADFVEFATRHIRGIWYNFSFYNNAYYNRNLFTRLNAACRNLQDVVITNSSYDSNTFHVTNKYRYVYVIKYAFPLFIAHCGLWILMIFVLMLLSGDATALYYNQPNPPENAFTTICSSLLLFYFFLHCGILMCADFLIRPMDIISDRILENSTPDGCLTTAKSYISNGIYWVVSTCQKLNQLT</sequence>
<evidence type="ECO:0000313" key="3">
    <source>
        <dbReference type="WBParaSite" id="Pan_g5808.t1"/>
    </source>
</evidence>
<accession>A0A7E4W1S3</accession>
<feature type="transmembrane region" description="Helical" evidence="1">
    <location>
        <begin position="233"/>
        <end position="254"/>
    </location>
</feature>
<keyword evidence="1" id="KW-0472">Membrane</keyword>
<evidence type="ECO:0000313" key="2">
    <source>
        <dbReference type="Proteomes" id="UP000492821"/>
    </source>
</evidence>
<protein>
    <submittedName>
        <fullName evidence="3">Neur_chan_LBD domain-containing protein</fullName>
    </submittedName>
</protein>
<proteinExistence type="predicted"/>
<name>A0A7E4W1S3_PANRE</name>
<dbReference type="AlphaFoldDB" id="A0A7E4W1S3"/>
<dbReference type="WBParaSite" id="Pan_g5808.t1">
    <property type="protein sequence ID" value="Pan_g5808.t1"/>
    <property type="gene ID" value="Pan_g5808"/>
</dbReference>
<reference evidence="3" key="2">
    <citation type="submission" date="2020-10" db="UniProtKB">
        <authorList>
            <consortium name="WormBaseParasite"/>
        </authorList>
    </citation>
    <scope>IDENTIFICATION</scope>
</reference>
<keyword evidence="1" id="KW-1133">Transmembrane helix</keyword>
<feature type="transmembrane region" description="Helical" evidence="1">
    <location>
        <begin position="274"/>
        <end position="300"/>
    </location>
</feature>
<reference evidence="2" key="1">
    <citation type="journal article" date="2013" name="Genetics">
        <title>The draft genome and transcriptome of Panagrellus redivivus are shaped by the harsh demands of a free-living lifestyle.</title>
        <authorList>
            <person name="Srinivasan J."/>
            <person name="Dillman A.R."/>
            <person name="Macchietto M.G."/>
            <person name="Heikkinen L."/>
            <person name="Lakso M."/>
            <person name="Fracchia K.M."/>
            <person name="Antoshechkin I."/>
            <person name="Mortazavi A."/>
            <person name="Wong G."/>
            <person name="Sternberg P.W."/>
        </authorList>
    </citation>
    <scope>NUCLEOTIDE SEQUENCE [LARGE SCALE GENOMIC DNA]</scope>
    <source>
        <strain evidence="2">MT8872</strain>
    </source>
</reference>
<evidence type="ECO:0000256" key="1">
    <source>
        <dbReference type="SAM" id="Phobius"/>
    </source>
</evidence>
<keyword evidence="2" id="KW-1185">Reference proteome</keyword>
<organism evidence="2 3">
    <name type="scientific">Panagrellus redivivus</name>
    <name type="common">Microworm</name>
    <dbReference type="NCBI Taxonomy" id="6233"/>
    <lineage>
        <taxon>Eukaryota</taxon>
        <taxon>Metazoa</taxon>
        <taxon>Ecdysozoa</taxon>
        <taxon>Nematoda</taxon>
        <taxon>Chromadorea</taxon>
        <taxon>Rhabditida</taxon>
        <taxon>Tylenchina</taxon>
        <taxon>Panagrolaimomorpha</taxon>
        <taxon>Panagrolaimoidea</taxon>
        <taxon>Panagrolaimidae</taxon>
        <taxon>Panagrellus</taxon>
    </lineage>
</organism>
<dbReference type="Proteomes" id="UP000492821">
    <property type="component" value="Unassembled WGS sequence"/>
</dbReference>
<keyword evidence="1" id="KW-0812">Transmembrane</keyword>